<dbReference type="Proteomes" id="UP000001304">
    <property type="component" value="Chromosome"/>
</dbReference>
<dbReference type="Pfam" id="PF01954">
    <property type="entry name" value="AF2212-like"/>
    <property type="match status" value="1"/>
</dbReference>
<dbReference type="KEGG" id="iag:Igag_1316"/>
<sequence>MTNEVIRIRVRYEDGVLKPLDKIDAIDGEEFEVIIIRKTFEGFYEETKDMVFEVDRDIVEDFLCER</sequence>
<dbReference type="SUPFAM" id="SSF141694">
    <property type="entry name" value="AF2212/PG0164-like"/>
    <property type="match status" value="1"/>
</dbReference>
<evidence type="ECO:0000256" key="2">
    <source>
        <dbReference type="ARBA" id="ARBA00022649"/>
    </source>
</evidence>
<evidence type="ECO:0000313" key="5">
    <source>
        <dbReference type="Proteomes" id="UP000001304"/>
    </source>
</evidence>
<protein>
    <recommendedName>
        <fullName evidence="3">Antitoxin</fullName>
    </recommendedName>
</protein>
<evidence type="ECO:0000256" key="3">
    <source>
        <dbReference type="RuleBase" id="RU368051"/>
    </source>
</evidence>
<dbReference type="HOGENOM" id="CLU_200885_0_0_2"/>
<evidence type="ECO:0000313" key="4">
    <source>
        <dbReference type="EMBL" id="ADM28120.1"/>
    </source>
</evidence>
<dbReference type="AlphaFoldDB" id="E0SPR4"/>
<name>E0SPR4_IGNAA</name>
<comment type="function">
    <text evidence="3">Antitoxin component of a type II toxin-antitoxin (TA) system.</text>
</comment>
<keyword evidence="5" id="KW-1185">Reference proteome</keyword>
<organism evidence="4 5">
    <name type="scientific">Ignisphaera aggregans (strain DSM 17230 / JCM 13409 / AQ1.S1)</name>
    <dbReference type="NCBI Taxonomy" id="583356"/>
    <lineage>
        <taxon>Archaea</taxon>
        <taxon>Thermoproteota</taxon>
        <taxon>Thermoprotei</taxon>
        <taxon>Desulfurococcales</taxon>
        <taxon>Desulfurococcaceae</taxon>
        <taxon>Ignisphaera</taxon>
    </lineage>
</organism>
<comment type="similarity">
    <text evidence="1 3">Belongs to the UPF0165 family.</text>
</comment>
<dbReference type="BioCyc" id="IAGG583356:GHAH-1300-MONOMER"/>
<dbReference type="Gene3D" id="4.10.1150.10">
    <property type="entry name" value="AF2212/PG0164-like"/>
    <property type="match status" value="1"/>
</dbReference>
<reference evidence="4 5" key="1">
    <citation type="journal article" date="2010" name="Stand. Genomic Sci.">
        <title>Complete genome sequence of Ignisphaera aggregans type strain (AQ1.S1).</title>
        <authorList>
            <person name="Goker M."/>
            <person name="Held B."/>
            <person name="Lapidus A."/>
            <person name="Nolan M."/>
            <person name="Spring S."/>
            <person name="Yasawong M."/>
            <person name="Lucas S."/>
            <person name="Glavina Del Rio T."/>
            <person name="Tice H."/>
            <person name="Cheng J.F."/>
            <person name="Goodwin L."/>
            <person name="Tapia R."/>
            <person name="Pitluck S."/>
            <person name="Liolios K."/>
            <person name="Ivanova N."/>
            <person name="Mavromatis K."/>
            <person name="Mikhailova N."/>
            <person name="Pati A."/>
            <person name="Chen A."/>
            <person name="Palaniappan K."/>
            <person name="Brambilla E."/>
            <person name="Land M."/>
            <person name="Hauser L."/>
            <person name="Chang Y.J."/>
            <person name="Jeffries C.D."/>
            <person name="Brettin T."/>
            <person name="Detter J.C."/>
            <person name="Han C."/>
            <person name="Rohde M."/>
            <person name="Sikorski J."/>
            <person name="Woyke T."/>
            <person name="Bristow J."/>
            <person name="Eisen J.A."/>
            <person name="Markowitz V."/>
            <person name="Hugenholtz P."/>
            <person name="Kyrpides N.C."/>
            <person name="Klenk H.P."/>
        </authorList>
    </citation>
    <scope>NUCLEOTIDE SEQUENCE [LARGE SCALE GENOMIC DNA]</scope>
    <source>
        <strain evidence="5">DSM 17230 / JCM 13409 / AQ1.S1</strain>
    </source>
</reference>
<dbReference type="EMBL" id="CP002098">
    <property type="protein sequence ID" value="ADM28120.1"/>
    <property type="molecule type" value="Genomic_DNA"/>
</dbReference>
<evidence type="ECO:0000256" key="1">
    <source>
        <dbReference type="ARBA" id="ARBA00006615"/>
    </source>
</evidence>
<gene>
    <name evidence="4" type="ordered locus">Igag_1316</name>
</gene>
<keyword evidence="2 3" id="KW-1277">Toxin-antitoxin system</keyword>
<dbReference type="InterPro" id="IPR008203">
    <property type="entry name" value="AF2212-like"/>
</dbReference>
<dbReference type="InterPro" id="IPR024069">
    <property type="entry name" value="AF2212-like_dom_sf"/>
</dbReference>
<proteinExistence type="inferred from homology"/>
<accession>E0SPR4</accession>